<keyword evidence="9" id="KW-1185">Reference proteome</keyword>
<dbReference type="PANTHER" id="PTHR28658">
    <property type="entry name" value="TRANSMEMBRANE PROTEIN 180"/>
    <property type="match status" value="1"/>
</dbReference>
<dbReference type="EMBL" id="CAJNYD010004633">
    <property type="protein sequence ID" value="CAF3615918.1"/>
    <property type="molecule type" value="Genomic_DNA"/>
</dbReference>
<feature type="transmembrane region" description="Helical" evidence="1">
    <location>
        <begin position="104"/>
        <end position="121"/>
    </location>
</feature>
<reference evidence="3" key="1">
    <citation type="submission" date="2021-02" db="EMBL/GenBank/DDBJ databases">
        <authorList>
            <person name="Nowell W R."/>
        </authorList>
    </citation>
    <scope>NUCLEOTIDE SEQUENCE</scope>
</reference>
<dbReference type="InterPro" id="IPR036259">
    <property type="entry name" value="MFS_trans_sf"/>
</dbReference>
<keyword evidence="1" id="KW-0472">Membrane</keyword>
<proteinExistence type="predicted"/>
<name>A0A817WZX1_9BILA</name>
<dbReference type="Proteomes" id="UP000663825">
    <property type="component" value="Unassembled WGS sequence"/>
</dbReference>
<dbReference type="Proteomes" id="UP000663851">
    <property type="component" value="Unassembled WGS sequence"/>
</dbReference>
<evidence type="ECO:0000313" key="3">
    <source>
        <dbReference type="EMBL" id="CAF3362057.1"/>
    </source>
</evidence>
<organism evidence="3 8">
    <name type="scientific">Rotaria socialis</name>
    <dbReference type="NCBI Taxonomy" id="392032"/>
    <lineage>
        <taxon>Eukaryota</taxon>
        <taxon>Metazoa</taxon>
        <taxon>Spiralia</taxon>
        <taxon>Gnathifera</taxon>
        <taxon>Rotifera</taxon>
        <taxon>Eurotatoria</taxon>
        <taxon>Bdelloidea</taxon>
        <taxon>Philodinida</taxon>
        <taxon>Philodinidae</taxon>
        <taxon>Rotaria</taxon>
    </lineage>
</organism>
<evidence type="ECO:0000313" key="4">
    <source>
        <dbReference type="EMBL" id="CAF3615918.1"/>
    </source>
</evidence>
<dbReference type="EMBL" id="CAJOBR010004587">
    <property type="protein sequence ID" value="CAF4787598.1"/>
    <property type="molecule type" value="Genomic_DNA"/>
</dbReference>
<dbReference type="EMBL" id="CAJNYT010000653">
    <property type="protein sequence ID" value="CAF3362057.1"/>
    <property type="molecule type" value="Genomic_DNA"/>
</dbReference>
<dbReference type="EMBL" id="CAJOBO010001082">
    <property type="protein sequence ID" value="CAF4335515.1"/>
    <property type="molecule type" value="Genomic_DNA"/>
</dbReference>
<dbReference type="Proteomes" id="UP000663873">
    <property type="component" value="Unassembled WGS sequence"/>
</dbReference>
<evidence type="ECO:0000313" key="7">
    <source>
        <dbReference type="EMBL" id="CAF4787598.1"/>
    </source>
</evidence>
<evidence type="ECO:0000256" key="1">
    <source>
        <dbReference type="SAM" id="Phobius"/>
    </source>
</evidence>
<comment type="caution">
    <text evidence="3">The sequence shown here is derived from an EMBL/GenBank/DDBJ whole genome shotgun (WGS) entry which is preliminary data.</text>
</comment>
<keyword evidence="1" id="KW-0812">Transmembrane</keyword>
<feature type="transmembrane region" description="Helical" evidence="1">
    <location>
        <begin position="297"/>
        <end position="317"/>
    </location>
</feature>
<evidence type="ECO:0000313" key="9">
    <source>
        <dbReference type="Proteomes" id="UP000663873"/>
    </source>
</evidence>
<dbReference type="EMBL" id="CAJOBP010000890">
    <property type="protein sequence ID" value="CAF4232046.1"/>
    <property type="molecule type" value="Genomic_DNA"/>
</dbReference>
<feature type="transmembrane region" description="Helical" evidence="1">
    <location>
        <begin position="42"/>
        <end position="65"/>
    </location>
</feature>
<dbReference type="Proteomes" id="UP000663833">
    <property type="component" value="Unassembled WGS sequence"/>
</dbReference>
<dbReference type="InterPro" id="IPR040035">
    <property type="entry name" value="TMEM180"/>
</dbReference>
<keyword evidence="1" id="KW-1133">Transmembrane helix</keyword>
<dbReference type="PANTHER" id="PTHR28658:SF3">
    <property type="entry name" value="TRANSMEMBRANE PROTEIN 180"/>
    <property type="match status" value="1"/>
</dbReference>
<evidence type="ECO:0008006" key="10">
    <source>
        <dbReference type="Google" id="ProtNLM"/>
    </source>
</evidence>
<evidence type="ECO:0000313" key="5">
    <source>
        <dbReference type="EMBL" id="CAF4232046.1"/>
    </source>
</evidence>
<dbReference type="OrthoDB" id="62987at2759"/>
<dbReference type="EMBL" id="CAJNXB010000600">
    <property type="protein sequence ID" value="CAF3075282.1"/>
    <property type="molecule type" value="Genomic_DNA"/>
</dbReference>
<feature type="transmembrane region" description="Helical" evidence="1">
    <location>
        <begin position="407"/>
        <end position="426"/>
    </location>
</feature>
<evidence type="ECO:0000313" key="2">
    <source>
        <dbReference type="EMBL" id="CAF3075282.1"/>
    </source>
</evidence>
<dbReference type="Proteomes" id="UP000663848">
    <property type="component" value="Unassembled WGS sequence"/>
</dbReference>
<evidence type="ECO:0000313" key="8">
    <source>
        <dbReference type="Proteomes" id="UP000663872"/>
    </source>
</evidence>
<feature type="transmembrane region" description="Helical" evidence="1">
    <location>
        <begin position="268"/>
        <end position="290"/>
    </location>
</feature>
<dbReference type="Pfam" id="PF13347">
    <property type="entry name" value="MFS_2"/>
    <property type="match status" value="1"/>
</dbReference>
<dbReference type="AlphaFoldDB" id="A0A817WZX1"/>
<protein>
    <recommendedName>
        <fullName evidence="10">Transmembrane protein 180</fullName>
    </recommendedName>
</protein>
<feature type="transmembrane region" description="Helical" evidence="1">
    <location>
        <begin position="171"/>
        <end position="191"/>
    </location>
</feature>
<gene>
    <name evidence="3" type="ORF">GRG538_LOCUS6529</name>
    <name evidence="6" type="ORF">HFQ381_LOCUS15748</name>
    <name evidence="4" type="ORF">LUA448_LOCUS31177</name>
    <name evidence="7" type="ORF">QYT958_LOCUS23086</name>
    <name evidence="2" type="ORF">TIS948_LOCUS5327</name>
    <name evidence="5" type="ORF">UJA718_LOCUS8396</name>
</gene>
<feature type="transmembrane region" description="Helical" evidence="1">
    <location>
        <begin position="77"/>
        <end position="98"/>
    </location>
</feature>
<feature type="transmembrane region" description="Helical" evidence="1">
    <location>
        <begin position="7"/>
        <end position="30"/>
    </location>
</feature>
<dbReference type="SUPFAM" id="SSF103473">
    <property type="entry name" value="MFS general substrate transporter"/>
    <property type="match status" value="1"/>
</dbReference>
<sequence>MLDKKFIYLFYCLLSFFKTTIHYIHTVYYVQTYISIYKINPYSFWIAECLFLIWNSLNDPLFAWLSDRYTSSIDNRLNNLTLCGPLLCLSSLLFWYPLVGINSSLLSLQLLLSLCLYDTFLTMIDLNYNSLLIDISLYKREILSSASVIGSALGSLTLFSSYLVWDSSNLRLFRIFVTILTILIMYGFLIVTQSMKQILYCDHAKSNQENISKGHIPTLWQFIWGISRHRNYLVFSLVNLIQVFHCHFNSNSIPLILNIFIPSSSSSLLSSILLGISFLLPHLSNIYFVYLCKSQSTYYVILGLFYVKLFFTLYLFIQGNNYTWLICLFLVSNRIFTEGICKLFDLIITDLIDEDQFMHQRISPLPALVFGTMTFLSKPGQTLAPIISSHLFYSIDKAQKGLFNKIVMIPIVCSLCQIILWNKFTLRGYRLTSIRSMLKHSNEQINI</sequence>
<feature type="transmembrane region" description="Helical" evidence="1">
    <location>
        <begin position="142"/>
        <end position="165"/>
    </location>
</feature>
<accession>A0A817WZX1</accession>
<dbReference type="Proteomes" id="UP000663872">
    <property type="component" value="Unassembled WGS sequence"/>
</dbReference>
<evidence type="ECO:0000313" key="6">
    <source>
        <dbReference type="EMBL" id="CAF4335515.1"/>
    </source>
</evidence>